<dbReference type="GO" id="GO:0005576">
    <property type="term" value="C:extracellular region"/>
    <property type="evidence" value="ECO:0007669"/>
    <property type="project" value="InterPro"/>
</dbReference>
<dbReference type="Gene3D" id="3.40.50.1110">
    <property type="entry name" value="SGNH hydrolase"/>
    <property type="match status" value="1"/>
</dbReference>
<dbReference type="EMBL" id="MU155622">
    <property type="protein sequence ID" value="KAF9471786.1"/>
    <property type="molecule type" value="Genomic_DNA"/>
</dbReference>
<dbReference type="OrthoDB" id="1600564at2759"/>
<feature type="signal peptide" evidence="3">
    <location>
        <begin position="1"/>
        <end position="22"/>
    </location>
</feature>
<dbReference type="AlphaFoldDB" id="A0A9P6CM10"/>
<organism evidence="5 6">
    <name type="scientific">Pholiota conissans</name>
    <dbReference type="NCBI Taxonomy" id="109636"/>
    <lineage>
        <taxon>Eukaryota</taxon>
        <taxon>Fungi</taxon>
        <taxon>Dikarya</taxon>
        <taxon>Basidiomycota</taxon>
        <taxon>Agaricomycotina</taxon>
        <taxon>Agaricomycetes</taxon>
        <taxon>Agaricomycetidae</taxon>
        <taxon>Agaricales</taxon>
        <taxon>Agaricineae</taxon>
        <taxon>Strophariaceae</taxon>
        <taxon>Pholiota</taxon>
    </lineage>
</organism>
<dbReference type="GO" id="GO:0030248">
    <property type="term" value="F:cellulose binding"/>
    <property type="evidence" value="ECO:0007669"/>
    <property type="project" value="InterPro"/>
</dbReference>
<gene>
    <name evidence="5" type="ORF">BDN70DRAFT_938685</name>
</gene>
<dbReference type="PROSITE" id="PS51164">
    <property type="entry name" value="CBM1_2"/>
    <property type="match status" value="1"/>
</dbReference>
<dbReference type="PANTHER" id="PTHR45642:SF139">
    <property type="entry name" value="SGNH HYDROLASE-TYPE ESTERASE DOMAIN-CONTAINING PROTEIN"/>
    <property type="match status" value="1"/>
</dbReference>
<comment type="caution">
    <text evidence="5">The sequence shown here is derived from an EMBL/GenBank/DDBJ whole genome shotgun (WGS) entry which is preliminary data.</text>
</comment>
<evidence type="ECO:0000256" key="2">
    <source>
        <dbReference type="SAM" id="MobiDB-lite"/>
    </source>
</evidence>
<keyword evidence="6" id="KW-1185">Reference proteome</keyword>
<reference evidence="5" key="1">
    <citation type="submission" date="2020-11" db="EMBL/GenBank/DDBJ databases">
        <authorList>
            <consortium name="DOE Joint Genome Institute"/>
            <person name="Ahrendt S."/>
            <person name="Riley R."/>
            <person name="Andreopoulos W."/>
            <person name="Labutti K."/>
            <person name="Pangilinan J."/>
            <person name="Ruiz-Duenas F.J."/>
            <person name="Barrasa J.M."/>
            <person name="Sanchez-Garcia M."/>
            <person name="Camarero S."/>
            <person name="Miyauchi S."/>
            <person name="Serrano A."/>
            <person name="Linde D."/>
            <person name="Babiker R."/>
            <person name="Drula E."/>
            <person name="Ayuso-Fernandez I."/>
            <person name="Pacheco R."/>
            <person name="Padilla G."/>
            <person name="Ferreira P."/>
            <person name="Barriuso J."/>
            <person name="Kellner H."/>
            <person name="Castanera R."/>
            <person name="Alfaro M."/>
            <person name="Ramirez L."/>
            <person name="Pisabarro A.G."/>
            <person name="Kuo A."/>
            <person name="Tritt A."/>
            <person name="Lipzen A."/>
            <person name="He G."/>
            <person name="Yan M."/>
            <person name="Ng V."/>
            <person name="Cullen D."/>
            <person name="Martin F."/>
            <person name="Rosso M.-N."/>
            <person name="Henrissat B."/>
            <person name="Hibbett D."/>
            <person name="Martinez A.T."/>
            <person name="Grigoriev I.V."/>
        </authorList>
    </citation>
    <scope>NUCLEOTIDE SEQUENCE</scope>
    <source>
        <strain evidence="5">CIRM-BRFM 674</strain>
    </source>
</reference>
<accession>A0A9P6CM10</accession>
<feature type="chain" id="PRO_5040509714" description="CBM1 domain-containing protein" evidence="3">
    <location>
        <begin position="23"/>
        <end position="365"/>
    </location>
</feature>
<dbReference type="PANTHER" id="PTHR45642">
    <property type="entry name" value="GDSL ESTERASE/LIPASE EXL3"/>
    <property type="match status" value="1"/>
</dbReference>
<evidence type="ECO:0000313" key="5">
    <source>
        <dbReference type="EMBL" id="KAF9471786.1"/>
    </source>
</evidence>
<dbReference type="SMART" id="SM00236">
    <property type="entry name" value="fCBD"/>
    <property type="match status" value="1"/>
</dbReference>
<dbReference type="InterPro" id="IPR035971">
    <property type="entry name" value="CBD_sf"/>
</dbReference>
<dbReference type="InterPro" id="IPR000254">
    <property type="entry name" value="CBD"/>
</dbReference>
<dbReference type="SUPFAM" id="SSF57180">
    <property type="entry name" value="Cellulose-binding domain"/>
    <property type="match status" value="1"/>
</dbReference>
<dbReference type="InterPro" id="IPR036514">
    <property type="entry name" value="SGNH_hydro_sf"/>
</dbReference>
<dbReference type="SUPFAM" id="SSF52266">
    <property type="entry name" value="SGNH hydrolase"/>
    <property type="match status" value="1"/>
</dbReference>
<dbReference type="InterPro" id="IPR050592">
    <property type="entry name" value="GDSL_lipolytic_enzyme"/>
</dbReference>
<evidence type="ECO:0000256" key="3">
    <source>
        <dbReference type="SAM" id="SignalP"/>
    </source>
</evidence>
<sequence>MIRATPLSLVSALLYILPAVSAQSPVWGQCGGTGWTGATTCVAGSVCTYSNPYYSQCLPGTASSTTTVKPTTTTTTTGPTSTTTTPAGNSKANYWFSFGDSYSQTGFNIAGALPNNANPIGNPAFPGYSATGGANWVGYLTATYNKSLIYTYNYAYGGATIDAKLVAPYTSTVLSMTDQVNQFLSTVATKPASTPWTSANALFSIWIGINDIGNSYYNSGDREAFSGTLLNAEFALIQKLVQYNAGARNFLWANVPPIDRSPLMLAQTTSAQATEKAIILDFNSRLAAKIAQFKANNTGVTTFLWDSNAQFTTMLNSPSTYGFQDATSYGSAATMFWGNNYHPSTYANKFFGQQIGQTVLGNTVW</sequence>
<feature type="domain" description="CBM1" evidence="4">
    <location>
        <begin position="22"/>
        <end position="58"/>
    </location>
</feature>
<protein>
    <recommendedName>
        <fullName evidence="4">CBM1 domain-containing protein</fullName>
    </recommendedName>
</protein>
<name>A0A9P6CM10_9AGAR</name>
<evidence type="ECO:0000256" key="1">
    <source>
        <dbReference type="ARBA" id="ARBA00022729"/>
    </source>
</evidence>
<dbReference type="PROSITE" id="PS00562">
    <property type="entry name" value="CBM1_1"/>
    <property type="match status" value="1"/>
</dbReference>
<proteinExistence type="predicted"/>
<dbReference type="CDD" id="cd01846">
    <property type="entry name" value="fatty_acyltransferase_like"/>
    <property type="match status" value="1"/>
</dbReference>
<evidence type="ECO:0000313" key="6">
    <source>
        <dbReference type="Proteomes" id="UP000807469"/>
    </source>
</evidence>
<evidence type="ECO:0000259" key="4">
    <source>
        <dbReference type="PROSITE" id="PS51164"/>
    </source>
</evidence>
<dbReference type="GO" id="GO:0005975">
    <property type="term" value="P:carbohydrate metabolic process"/>
    <property type="evidence" value="ECO:0007669"/>
    <property type="project" value="InterPro"/>
</dbReference>
<feature type="region of interest" description="Disordered" evidence="2">
    <location>
        <begin position="63"/>
        <end position="86"/>
    </location>
</feature>
<keyword evidence="1 3" id="KW-0732">Signal</keyword>
<dbReference type="Pfam" id="PF00734">
    <property type="entry name" value="CBM_1"/>
    <property type="match status" value="1"/>
</dbReference>
<dbReference type="GO" id="GO:0016788">
    <property type="term" value="F:hydrolase activity, acting on ester bonds"/>
    <property type="evidence" value="ECO:0007669"/>
    <property type="project" value="InterPro"/>
</dbReference>
<dbReference type="Pfam" id="PF00657">
    <property type="entry name" value="Lipase_GDSL"/>
    <property type="match status" value="1"/>
</dbReference>
<dbReference type="InterPro" id="IPR001087">
    <property type="entry name" value="GDSL"/>
</dbReference>
<dbReference type="Proteomes" id="UP000807469">
    <property type="component" value="Unassembled WGS sequence"/>
</dbReference>